<reference evidence="2" key="1">
    <citation type="submission" date="2023-06" db="EMBL/GenBank/DDBJ databases">
        <authorList>
            <person name="Delattre M."/>
        </authorList>
    </citation>
    <scope>NUCLEOTIDE SEQUENCE</scope>
    <source>
        <strain evidence="2">AF72</strain>
    </source>
</reference>
<dbReference type="Gene3D" id="2.60.110.10">
    <property type="entry name" value="Thaumatin"/>
    <property type="match status" value="1"/>
</dbReference>
<comment type="caution">
    <text evidence="2">The sequence shown here is derived from an EMBL/GenBank/DDBJ whole genome shotgun (WGS) entry which is preliminary data.</text>
</comment>
<dbReference type="AlphaFoldDB" id="A0AA36CGJ1"/>
<dbReference type="InterPro" id="IPR001938">
    <property type="entry name" value="Thaumatin"/>
</dbReference>
<accession>A0AA36CGJ1</accession>
<feature type="non-terminal residue" evidence="2">
    <location>
        <position position="251"/>
    </location>
</feature>
<dbReference type="PRINTS" id="PR00347">
    <property type="entry name" value="THAUMATIN"/>
</dbReference>
<dbReference type="SMART" id="SM00205">
    <property type="entry name" value="THN"/>
    <property type="match status" value="1"/>
</dbReference>
<sequence>MLRLLRILVFIAGTASACFSDKNHTCLNIYNKCPFPVYPAFTGTTVPADGGFRLEPWTSKVVQVPNGWQGKIWSRMQCDERMFCATGDCGTGKSECEGKDGKPPYTMAEFKMNPGGSNGQDRYTISLANGYNVHMIIIPIDGTFRFTKGNYDCSIGGGCVDDLISNCPNELQVLSEGRLVACNSPCHVFKSDLHCCRGKYNTSSTCPVSAYGAVFKMMCPASYSYPFDTSAQAFTCRGKEKPSAAYTVQFC</sequence>
<name>A0AA36CGJ1_9BILA</name>
<feature type="disulfide bond" evidence="1">
    <location>
        <begin position="159"/>
        <end position="219"/>
    </location>
</feature>
<feature type="disulfide bond" evidence="1">
    <location>
        <begin position="196"/>
        <end position="206"/>
    </location>
</feature>
<keyword evidence="1" id="KW-1015">Disulfide bond</keyword>
<evidence type="ECO:0008006" key="4">
    <source>
        <dbReference type="Google" id="ProtNLM"/>
    </source>
</evidence>
<organism evidence="2 3">
    <name type="scientific">Mesorhabditis spiculigera</name>
    <dbReference type="NCBI Taxonomy" id="96644"/>
    <lineage>
        <taxon>Eukaryota</taxon>
        <taxon>Metazoa</taxon>
        <taxon>Ecdysozoa</taxon>
        <taxon>Nematoda</taxon>
        <taxon>Chromadorea</taxon>
        <taxon>Rhabditida</taxon>
        <taxon>Rhabditina</taxon>
        <taxon>Rhabditomorpha</taxon>
        <taxon>Rhabditoidea</taxon>
        <taxon>Rhabditidae</taxon>
        <taxon>Mesorhabditinae</taxon>
        <taxon>Mesorhabditis</taxon>
    </lineage>
</organism>
<dbReference type="Pfam" id="PF00314">
    <property type="entry name" value="Thaumatin"/>
    <property type="match status" value="1"/>
</dbReference>
<dbReference type="PIRSF" id="PIRSF002703">
    <property type="entry name" value="Thaumatin"/>
    <property type="match status" value="1"/>
</dbReference>
<feature type="disulfide bond" evidence="1">
    <location>
        <begin position="89"/>
        <end position="96"/>
    </location>
</feature>
<feature type="disulfide bond" evidence="1">
    <location>
        <begin position="186"/>
        <end position="195"/>
    </location>
</feature>
<dbReference type="PANTHER" id="PTHR31013">
    <property type="entry name" value="THAUMATIN FAMILY PROTEIN-RELATED"/>
    <property type="match status" value="1"/>
</dbReference>
<dbReference type="InterPro" id="IPR037176">
    <property type="entry name" value="Osmotin/thaumatin-like_sf"/>
</dbReference>
<dbReference type="EMBL" id="CATQJA010001534">
    <property type="protein sequence ID" value="CAJ0567680.1"/>
    <property type="molecule type" value="Genomic_DNA"/>
</dbReference>
<evidence type="ECO:0000313" key="3">
    <source>
        <dbReference type="Proteomes" id="UP001177023"/>
    </source>
</evidence>
<feature type="disulfide bond" evidence="1">
    <location>
        <begin position="33"/>
        <end position="251"/>
    </location>
</feature>
<gene>
    <name evidence="2" type="ORF">MSPICULIGERA_LOCUS6222</name>
</gene>
<dbReference type="Proteomes" id="UP001177023">
    <property type="component" value="Unassembled WGS sequence"/>
</dbReference>
<keyword evidence="3" id="KW-1185">Reference proteome</keyword>
<dbReference type="PROSITE" id="PS51367">
    <property type="entry name" value="THAUMATIN_2"/>
    <property type="match status" value="1"/>
</dbReference>
<evidence type="ECO:0000256" key="1">
    <source>
        <dbReference type="PIRSR" id="PIRSR002703-1"/>
    </source>
</evidence>
<proteinExistence type="predicted"/>
<dbReference type="FunFam" id="2.60.110.10:FF:000004">
    <property type="entry name" value="THAUMATIN-LIKE PROTEIN 1"/>
    <property type="match status" value="1"/>
</dbReference>
<dbReference type="PROSITE" id="PS51257">
    <property type="entry name" value="PROKAR_LIPOPROTEIN"/>
    <property type="match status" value="1"/>
</dbReference>
<feature type="disulfide bond" evidence="1">
    <location>
        <begin position="78"/>
        <end position="84"/>
    </location>
</feature>
<protein>
    <recommendedName>
        <fullName evidence="4">Thaumatin-like protein</fullName>
    </recommendedName>
</protein>
<feature type="disulfide bond" evidence="1">
    <location>
        <begin position="153"/>
        <end position="236"/>
    </location>
</feature>
<feature type="disulfide bond" evidence="1">
    <location>
        <begin position="167"/>
        <end position="182"/>
    </location>
</feature>
<dbReference type="SUPFAM" id="SSF49870">
    <property type="entry name" value="Osmotin, thaumatin-like protein"/>
    <property type="match status" value="1"/>
</dbReference>
<dbReference type="PANTHER" id="PTHR31013:SF12">
    <property type="entry name" value="PATHOGENESIS-RELATED PROTEIN 5-LIKE"/>
    <property type="match status" value="1"/>
</dbReference>
<evidence type="ECO:0000313" key="2">
    <source>
        <dbReference type="EMBL" id="CAJ0567680.1"/>
    </source>
</evidence>